<organism evidence="2">
    <name type="scientific">uncultured Solirubrobacteraceae bacterium</name>
    <dbReference type="NCBI Taxonomy" id="1162706"/>
    <lineage>
        <taxon>Bacteria</taxon>
        <taxon>Bacillati</taxon>
        <taxon>Actinomycetota</taxon>
        <taxon>Thermoleophilia</taxon>
        <taxon>Solirubrobacterales</taxon>
        <taxon>Solirubrobacteraceae</taxon>
        <taxon>environmental samples</taxon>
    </lineage>
</organism>
<feature type="compositionally biased region" description="Basic and acidic residues" evidence="1">
    <location>
        <begin position="459"/>
        <end position="472"/>
    </location>
</feature>
<gene>
    <name evidence="2" type="ORF">AVDCRST_MAG85-3064</name>
</gene>
<feature type="region of interest" description="Disordered" evidence="1">
    <location>
        <begin position="46"/>
        <end position="138"/>
    </location>
</feature>
<feature type="region of interest" description="Disordered" evidence="1">
    <location>
        <begin position="319"/>
        <end position="341"/>
    </location>
</feature>
<feature type="region of interest" description="Disordered" evidence="1">
    <location>
        <begin position="450"/>
        <end position="472"/>
    </location>
</feature>
<reference evidence="2" key="1">
    <citation type="submission" date="2020-02" db="EMBL/GenBank/DDBJ databases">
        <authorList>
            <person name="Meier V. D."/>
        </authorList>
    </citation>
    <scope>NUCLEOTIDE SEQUENCE</scope>
    <source>
        <strain evidence="2">AVDCRST_MAG85</strain>
    </source>
</reference>
<proteinExistence type="predicted"/>
<feature type="compositionally biased region" description="Basic and acidic residues" evidence="1">
    <location>
        <begin position="92"/>
        <end position="109"/>
    </location>
</feature>
<protein>
    <submittedName>
        <fullName evidence="2">Uncharacterized protein</fullName>
    </submittedName>
</protein>
<sequence>MIMAYGYAAQAGLQIVNLSLGGRRGGDIAAARGRRLAARRRRRAAAVARRGRARDGVEGRSRVQTAAGGDEPVERGLAVGAPQQRAAQLGDGRVRIAREEQRRGAGDERRRHRGAVEQRPAAVGPRARDVGAGGGEVDGADAAVRERGEPVVAVRRADADEVRQVVVARIRRGDVVVGPLVARGRDEERLRRRGDRVDFRPRVVGPAEREVDDLQAGLGRVPVGHDHVGDAAAAVVAEDPQRHDRPLPGDAGHADAVVAARADGAGDVGAVPVGVLRDVVALDEVPAADVVDEPVAVVVDVVARDLARVDEEVRRDVGVGPRETGVDDADGHAGRAGGDVPRLGGVDVGVRRAGARRDGLPRVVEAPLDAEVRVVRDRRGAAGHVGLGVEHVGGALEAADGRRGADARLGVDELEVRDRQHLLAADLGVPARLAALGRVGRRPIADDHVAVRGHGRGGRGQEDGSGKRDDAPVHRLLGYPVRSAHTLGPHVRQRTGRAATTLRQA</sequence>
<evidence type="ECO:0000256" key="1">
    <source>
        <dbReference type="SAM" id="MobiDB-lite"/>
    </source>
</evidence>
<dbReference type="EMBL" id="CADCVT010000341">
    <property type="protein sequence ID" value="CAA9523892.1"/>
    <property type="molecule type" value="Genomic_DNA"/>
</dbReference>
<name>A0A6J4THC9_9ACTN</name>
<dbReference type="AlphaFoldDB" id="A0A6J4THC9"/>
<accession>A0A6J4THC9</accession>
<evidence type="ECO:0000313" key="2">
    <source>
        <dbReference type="EMBL" id="CAA9523892.1"/>
    </source>
</evidence>